<evidence type="ECO:0000256" key="1">
    <source>
        <dbReference type="ARBA" id="ARBA00035112"/>
    </source>
</evidence>
<dbReference type="STRING" id="1283841.A0A084R0I3"/>
<dbReference type="Pfam" id="PF11807">
    <property type="entry name" value="UstYa"/>
    <property type="match status" value="1"/>
</dbReference>
<comment type="similarity">
    <text evidence="1">Belongs to the ustYa family.</text>
</comment>
<dbReference type="InterPro" id="IPR021765">
    <property type="entry name" value="UstYa-like"/>
</dbReference>
<reference evidence="3 4" key="1">
    <citation type="journal article" date="2014" name="BMC Genomics">
        <title>Comparative genome sequencing reveals chemotype-specific gene clusters in the toxigenic black mold Stachybotrys.</title>
        <authorList>
            <person name="Semeiks J."/>
            <person name="Borek D."/>
            <person name="Otwinowski Z."/>
            <person name="Grishin N.V."/>
        </authorList>
    </citation>
    <scope>NUCLEOTIDE SEQUENCE [LARGE SCALE GENOMIC DNA]</scope>
    <source>
        <strain evidence="3 4">IBT 40285</strain>
    </source>
</reference>
<dbReference type="OMA" id="NVEGFHH"/>
<dbReference type="HOGENOM" id="CLU_042941_6_4_1"/>
<protein>
    <recommendedName>
        <fullName evidence="5">Tat pathway signal sequence</fullName>
    </recommendedName>
</protein>
<gene>
    <name evidence="3" type="ORF">S40285_08716</name>
</gene>
<dbReference type="Proteomes" id="UP000028524">
    <property type="component" value="Unassembled WGS sequence"/>
</dbReference>
<evidence type="ECO:0000256" key="2">
    <source>
        <dbReference type="SAM" id="MobiDB-lite"/>
    </source>
</evidence>
<organism evidence="3 4">
    <name type="scientific">Stachybotrys chlorohalonatus (strain IBT 40285)</name>
    <dbReference type="NCBI Taxonomy" id="1283841"/>
    <lineage>
        <taxon>Eukaryota</taxon>
        <taxon>Fungi</taxon>
        <taxon>Dikarya</taxon>
        <taxon>Ascomycota</taxon>
        <taxon>Pezizomycotina</taxon>
        <taxon>Sordariomycetes</taxon>
        <taxon>Hypocreomycetidae</taxon>
        <taxon>Hypocreales</taxon>
        <taxon>Stachybotryaceae</taxon>
        <taxon>Stachybotrys</taxon>
    </lineage>
</organism>
<accession>A0A084R0I3</accession>
<dbReference type="AlphaFoldDB" id="A0A084R0I3"/>
<evidence type="ECO:0008006" key="5">
    <source>
        <dbReference type="Google" id="ProtNLM"/>
    </source>
</evidence>
<feature type="region of interest" description="Disordered" evidence="2">
    <location>
        <begin position="219"/>
        <end position="243"/>
    </location>
</feature>
<sequence length="243" mass="27963">MFYSHSQALLDRACSAHTVQWSPLLRDVDVTYRPIKFNGSFLHDEGNVFRADPSPEVDAAWEALGLKYRPGVVSKADGLNSGLEERHLQRSEKYGGGFFANVEGMHHLHCLNILRKVTYYNYEYYKNLYEGVFVNDESILHKHISGSSRSQYLVKHVAEFPKAHCIDTIRQVLICNIDTGLMGQVWANAEDPKPFHDFKTTHVCKNFDAIREWAMKIQERPRDQLPPDYSAPPRPEDIEPWGE</sequence>
<dbReference type="PANTHER" id="PTHR33365:SF13">
    <property type="entry name" value="TAT PATHWAY SIGNAL SEQUENCE"/>
    <property type="match status" value="1"/>
</dbReference>
<dbReference type="GO" id="GO:0043386">
    <property type="term" value="P:mycotoxin biosynthetic process"/>
    <property type="evidence" value="ECO:0007669"/>
    <property type="project" value="InterPro"/>
</dbReference>
<evidence type="ECO:0000313" key="3">
    <source>
        <dbReference type="EMBL" id="KFA69718.1"/>
    </source>
</evidence>
<evidence type="ECO:0000313" key="4">
    <source>
        <dbReference type="Proteomes" id="UP000028524"/>
    </source>
</evidence>
<name>A0A084R0I3_STAC4</name>
<keyword evidence="4" id="KW-1185">Reference proteome</keyword>
<dbReference type="OrthoDB" id="3687641at2759"/>
<dbReference type="EMBL" id="KL659369">
    <property type="protein sequence ID" value="KFA69718.1"/>
    <property type="molecule type" value="Genomic_DNA"/>
</dbReference>
<dbReference type="PANTHER" id="PTHR33365">
    <property type="entry name" value="YALI0B05434P"/>
    <property type="match status" value="1"/>
</dbReference>
<dbReference type="InParanoid" id="A0A084R0I3"/>
<proteinExistence type="inferred from homology"/>